<keyword evidence="1" id="KW-0812">Transmembrane</keyword>
<dbReference type="RefSeq" id="XP_013780024.2">
    <property type="nucleotide sequence ID" value="XM_013924570.2"/>
</dbReference>
<name>A0ABM1BDX0_LIMPO</name>
<reference evidence="3" key="1">
    <citation type="submission" date="2025-08" db="UniProtKB">
        <authorList>
            <consortium name="RefSeq"/>
        </authorList>
    </citation>
    <scope>IDENTIFICATION</scope>
    <source>
        <tissue evidence="3">Muscle</tissue>
    </source>
</reference>
<organism evidence="2 3">
    <name type="scientific">Limulus polyphemus</name>
    <name type="common">Atlantic horseshoe crab</name>
    <dbReference type="NCBI Taxonomy" id="6850"/>
    <lineage>
        <taxon>Eukaryota</taxon>
        <taxon>Metazoa</taxon>
        <taxon>Ecdysozoa</taxon>
        <taxon>Arthropoda</taxon>
        <taxon>Chelicerata</taxon>
        <taxon>Merostomata</taxon>
        <taxon>Xiphosura</taxon>
        <taxon>Limulidae</taxon>
        <taxon>Limulus</taxon>
    </lineage>
</organism>
<gene>
    <name evidence="3" type="primary">LOC106464430</name>
</gene>
<accession>A0ABM1BDX0</accession>
<dbReference type="Proteomes" id="UP000694941">
    <property type="component" value="Unplaced"/>
</dbReference>
<evidence type="ECO:0000313" key="3">
    <source>
        <dbReference type="RefSeq" id="XP_013780024.2"/>
    </source>
</evidence>
<protein>
    <submittedName>
        <fullName evidence="3">Eggshell protein</fullName>
    </submittedName>
</protein>
<keyword evidence="2" id="KW-1185">Reference proteome</keyword>
<evidence type="ECO:0000313" key="2">
    <source>
        <dbReference type="Proteomes" id="UP000694941"/>
    </source>
</evidence>
<keyword evidence="1" id="KW-0472">Membrane</keyword>
<sequence length="126" mass="15858">MSQVSFVFFLTVSFVIAAVVSGYSLYNYDRYWRKPYDRYDYGYERYYDSPYPLRWNRPYCIDLYGYPCYRYGNYYDRYPYSCRYGNNYCQDPYYSGYYGYRYDYDPYRNWYPRGYSKEAEKDDKED</sequence>
<proteinExistence type="predicted"/>
<dbReference type="GeneID" id="106464430"/>
<evidence type="ECO:0000256" key="1">
    <source>
        <dbReference type="SAM" id="Phobius"/>
    </source>
</evidence>
<feature type="transmembrane region" description="Helical" evidence="1">
    <location>
        <begin position="6"/>
        <end position="26"/>
    </location>
</feature>
<keyword evidence="1" id="KW-1133">Transmembrane helix</keyword>